<sequence>MPQQVDWRTRVKDPNAMQRITAQQVIAMFERAAADIMATQVND</sequence>
<name>A0A655YB18_VIBCL</name>
<reference evidence="1 2" key="1">
    <citation type="submission" date="2015-07" db="EMBL/GenBank/DDBJ databases">
        <authorList>
            <consortium name="Pathogen Informatics"/>
        </authorList>
    </citation>
    <scope>NUCLEOTIDE SEQUENCE [LARGE SCALE GENOMIC DNA]</scope>
    <source>
        <strain evidence="1 2">A316</strain>
    </source>
</reference>
<dbReference type="Proteomes" id="UP000041770">
    <property type="component" value="Unassembled WGS sequence"/>
</dbReference>
<organism evidence="1 2">
    <name type="scientific">Vibrio cholerae</name>
    <dbReference type="NCBI Taxonomy" id="666"/>
    <lineage>
        <taxon>Bacteria</taxon>
        <taxon>Pseudomonadati</taxon>
        <taxon>Pseudomonadota</taxon>
        <taxon>Gammaproteobacteria</taxon>
        <taxon>Vibrionales</taxon>
        <taxon>Vibrionaceae</taxon>
        <taxon>Vibrio</taxon>
    </lineage>
</organism>
<accession>A0A655YB18</accession>
<proteinExistence type="predicted"/>
<evidence type="ECO:0000313" key="1">
    <source>
        <dbReference type="EMBL" id="CSC70952.1"/>
    </source>
</evidence>
<gene>
    <name evidence="1" type="ORF">ERS013200_02069</name>
</gene>
<dbReference type="AlphaFoldDB" id="A0A655YB18"/>
<dbReference type="EMBL" id="CWQY01000012">
    <property type="protein sequence ID" value="CSC70952.1"/>
    <property type="molecule type" value="Genomic_DNA"/>
</dbReference>
<evidence type="ECO:0000313" key="2">
    <source>
        <dbReference type="Proteomes" id="UP000041770"/>
    </source>
</evidence>
<protein>
    <submittedName>
        <fullName evidence="1">Putative lipopolysaccharide biosynthesis protein</fullName>
    </submittedName>
</protein>